<keyword evidence="1" id="KW-0472">Membrane</keyword>
<evidence type="ECO:0000313" key="3">
    <source>
        <dbReference type="Proteomes" id="UP001529256"/>
    </source>
</evidence>
<sequence length="206" mass="24082">MEPGVIVFLVIVVAYFIASEGLRHYYEAKYEGFFQTGHYKEAIGTLDRIPARVTLSTYRQYYLRFLCYQAMNEEEMATRMIELLVRMRNSAKRQAQTLAVAFNYFTQMGNKERCKELLAQLKASKAADKAVVQDCQLTYDIVFSKKYGYIDQMEQLLNKEKNPALQGKLCFLLWRQYANKGDKTHAKTYKRRFEELTQTTQTQGAH</sequence>
<evidence type="ECO:0008006" key="4">
    <source>
        <dbReference type="Google" id="ProtNLM"/>
    </source>
</evidence>
<keyword evidence="1" id="KW-0812">Transmembrane</keyword>
<evidence type="ECO:0000313" key="2">
    <source>
        <dbReference type="EMBL" id="MDM8271905.1"/>
    </source>
</evidence>
<evidence type="ECO:0000256" key="1">
    <source>
        <dbReference type="SAM" id="Phobius"/>
    </source>
</evidence>
<feature type="transmembrane region" description="Helical" evidence="1">
    <location>
        <begin position="6"/>
        <end position="26"/>
    </location>
</feature>
<reference evidence="3" key="1">
    <citation type="submission" date="2023-06" db="EMBL/GenBank/DDBJ databases">
        <title>Identification and characterization of horizontal gene transfer across gut microbiota members of farm animals based on homology search.</title>
        <authorList>
            <person name="Zeman M."/>
            <person name="Kubasova T."/>
            <person name="Jahodarova E."/>
            <person name="Nykrynova M."/>
            <person name="Rychlik I."/>
        </authorList>
    </citation>
    <scope>NUCLEOTIDE SEQUENCE [LARGE SCALE GENOMIC DNA]</scope>
    <source>
        <strain evidence="3">153_Feed</strain>
    </source>
</reference>
<dbReference type="Proteomes" id="UP001529256">
    <property type="component" value="Unassembled WGS sequence"/>
</dbReference>
<protein>
    <recommendedName>
        <fullName evidence="4">Tetratricopeptide repeat protein</fullName>
    </recommendedName>
</protein>
<reference evidence="2 3" key="3">
    <citation type="submission" date="2023-06" db="EMBL/GenBank/DDBJ databases">
        <authorList>
            <person name="Zeman M."/>
            <person name="Kubasova T."/>
            <person name="Jahodarova E."/>
            <person name="Nykrynova M."/>
            <person name="Rychlik I."/>
        </authorList>
    </citation>
    <scope>NUCLEOTIDE SEQUENCE [LARGE SCALE GENOMIC DNA]</scope>
    <source>
        <strain evidence="2 3">153_Feed</strain>
    </source>
</reference>
<keyword evidence="1" id="KW-1133">Transmembrane helix</keyword>
<proteinExistence type="predicted"/>
<keyword evidence="3" id="KW-1185">Reference proteome</keyword>
<name>A0ABT7V5M1_9ACTN</name>
<comment type="caution">
    <text evidence="2">The sequence shown here is derived from an EMBL/GenBank/DDBJ whole genome shotgun (WGS) entry which is preliminary data.</text>
</comment>
<dbReference type="RefSeq" id="WP_289511981.1">
    <property type="nucleotide sequence ID" value="NZ_JAUDEA010000024.1"/>
</dbReference>
<reference evidence="2 3" key="2">
    <citation type="submission" date="2023-06" db="EMBL/GenBank/DDBJ databases">
        <title>Identification and characterization of horizontal gene transfer across gut microbiota members of farm animals based on homology search.</title>
        <authorList>
            <person name="Schwarzerova J."/>
            <person name="Nykrynova M."/>
            <person name="Jureckova K."/>
            <person name="Cejkova D."/>
            <person name="Rychlik I."/>
        </authorList>
    </citation>
    <scope>NUCLEOTIDE SEQUENCE [LARGE SCALE GENOMIC DNA]</scope>
    <source>
        <strain evidence="2 3">153_Feed</strain>
    </source>
</reference>
<organism evidence="2 3">
    <name type="scientific">Thermophilibacter provencensis</name>
    <dbReference type="NCBI Taxonomy" id="1852386"/>
    <lineage>
        <taxon>Bacteria</taxon>
        <taxon>Bacillati</taxon>
        <taxon>Actinomycetota</taxon>
        <taxon>Coriobacteriia</taxon>
        <taxon>Coriobacteriales</taxon>
        <taxon>Atopobiaceae</taxon>
        <taxon>Thermophilibacter</taxon>
    </lineage>
</organism>
<gene>
    <name evidence="2" type="ORF">QUW25_09535</name>
</gene>
<dbReference type="EMBL" id="JAUDEA010000024">
    <property type="protein sequence ID" value="MDM8271905.1"/>
    <property type="molecule type" value="Genomic_DNA"/>
</dbReference>
<accession>A0ABT7V5M1</accession>